<evidence type="ECO:0000313" key="4">
    <source>
        <dbReference type="Proteomes" id="UP001515683"/>
    </source>
</evidence>
<feature type="domain" description="SAF" evidence="2">
    <location>
        <begin position="44"/>
        <end position="110"/>
    </location>
</feature>
<dbReference type="EMBL" id="VWXF01000002">
    <property type="protein sequence ID" value="NIF21511.1"/>
    <property type="molecule type" value="Genomic_DNA"/>
</dbReference>
<gene>
    <name evidence="3" type="primary">cpaB</name>
    <name evidence="3" type="ORF">F3J40_07850</name>
</gene>
<dbReference type="CDD" id="cd11614">
    <property type="entry name" value="SAF_CpaB_FlgA_like"/>
    <property type="match status" value="1"/>
</dbReference>
<evidence type="ECO:0000313" key="3">
    <source>
        <dbReference type="EMBL" id="NIF21511.1"/>
    </source>
</evidence>
<proteinExistence type="predicted"/>
<dbReference type="SMART" id="SM00858">
    <property type="entry name" value="SAF"/>
    <property type="match status" value="1"/>
</dbReference>
<comment type="caution">
    <text evidence="3">The sequence shown here is derived from an EMBL/GenBank/DDBJ whole genome shotgun (WGS) entry which is preliminary data.</text>
</comment>
<sequence>MKINSTMLLSGALIVAGVVAIIVRSQLSAPVPVVQQAVAPVKKTEVLVANRDLLPGEFIEGSALRWQTLNDSMTSGFYYVRGQASESQLAGATLRHNVQAGQPLSRDEVVKPGDPGFISAVLQPGMLAISVPTDAVASNAGLVAPGDRIDIILSLRRDDQSSVTGSTTGPAAPVVAAQTIARNLRVLAMDNETFDPPASEVQPGEKSKTDANSALRRRPYRTVTVEVTPAQAQSLAVAKEVGMLHLAQRSLTADSGTEIPPPQVTTLNDTTQIYRQLTQTGQQVKLFRGDKTDIQQFPNR</sequence>
<dbReference type="InterPro" id="IPR017592">
    <property type="entry name" value="Pilus_assmbl_Flp-typ_CpaB"/>
</dbReference>
<organism evidence="3 4">
    <name type="scientific">Candidatus Pantoea multigeneris</name>
    <dbReference type="NCBI Taxonomy" id="2608357"/>
    <lineage>
        <taxon>Bacteria</taxon>
        <taxon>Pseudomonadati</taxon>
        <taxon>Pseudomonadota</taxon>
        <taxon>Gammaproteobacteria</taxon>
        <taxon>Enterobacterales</taxon>
        <taxon>Erwiniaceae</taxon>
        <taxon>Pantoea</taxon>
    </lineage>
</organism>
<dbReference type="Gene3D" id="3.90.1210.10">
    <property type="entry name" value="Antifreeze-like/N-acetylneuraminic acid synthase C-terminal domain"/>
    <property type="match status" value="1"/>
</dbReference>
<dbReference type="NCBIfam" id="TIGR03177">
    <property type="entry name" value="pilus_cpaB"/>
    <property type="match status" value="1"/>
</dbReference>
<dbReference type="Pfam" id="PF08666">
    <property type="entry name" value="SAF"/>
    <property type="match status" value="1"/>
</dbReference>
<accession>A0ABX0R821</accession>
<name>A0ABX0R821_9GAMM</name>
<dbReference type="InterPro" id="IPR031571">
    <property type="entry name" value="RcpC_dom"/>
</dbReference>
<dbReference type="Pfam" id="PF16976">
    <property type="entry name" value="RcpC"/>
    <property type="match status" value="1"/>
</dbReference>
<reference evidence="3 4" key="1">
    <citation type="journal article" date="2019" name="bioRxiv">
        <title>Bacteria contribute to plant secondary compound degradation in a generalist herbivore system.</title>
        <authorList>
            <person name="Francoeur C.B."/>
            <person name="Khadempour L."/>
            <person name="Moreira-Soto R.D."/>
            <person name="Gotting K."/>
            <person name="Book A.J."/>
            <person name="Pinto-Tomas A.A."/>
            <person name="Keefover-Ring K."/>
            <person name="Currie C.R."/>
        </authorList>
    </citation>
    <scope>NUCLEOTIDE SEQUENCE [LARGE SCALE GENOMIC DNA]</scope>
    <source>
        <strain evidence="3">Acro-835</strain>
    </source>
</reference>
<keyword evidence="4" id="KW-1185">Reference proteome</keyword>
<dbReference type="Proteomes" id="UP001515683">
    <property type="component" value="Unassembled WGS sequence"/>
</dbReference>
<evidence type="ECO:0000256" key="1">
    <source>
        <dbReference type="SAM" id="MobiDB-lite"/>
    </source>
</evidence>
<dbReference type="RefSeq" id="WP_167013477.1">
    <property type="nucleotide sequence ID" value="NZ_VWXF01000002.1"/>
</dbReference>
<feature type="region of interest" description="Disordered" evidence="1">
    <location>
        <begin position="194"/>
        <end position="214"/>
    </location>
</feature>
<protein>
    <submittedName>
        <fullName evidence="3">Flp pilus assembly protein CpaB</fullName>
    </submittedName>
</protein>
<evidence type="ECO:0000259" key="2">
    <source>
        <dbReference type="SMART" id="SM00858"/>
    </source>
</evidence>
<dbReference type="InterPro" id="IPR013974">
    <property type="entry name" value="SAF"/>
</dbReference>